<dbReference type="RefSeq" id="WP_096258478.1">
    <property type="nucleotide sequence ID" value="NZ_BDME01000001.1"/>
</dbReference>
<evidence type="ECO:0000256" key="1">
    <source>
        <dbReference type="SAM" id="Phobius"/>
    </source>
</evidence>
<proteinExistence type="predicted"/>
<dbReference type="EMBL" id="BDME01000001">
    <property type="protein sequence ID" value="GAX87334.1"/>
    <property type="molecule type" value="Genomic_DNA"/>
</dbReference>
<sequence length="89" mass="10365">MKENRFKKMEMKEEKYQLKSQIKDQLKNKHKRGIAALVAALGVVAFWRGSWMLMDIFLFPDNQILSAIASLMGGIIIILILNYNFEDLF</sequence>
<dbReference type="AlphaFoldDB" id="A0A292YDR3"/>
<evidence type="ECO:0000313" key="2">
    <source>
        <dbReference type="EMBL" id="GAX87334.1"/>
    </source>
</evidence>
<keyword evidence="1" id="KW-0812">Transmembrane</keyword>
<gene>
    <name evidence="2" type="ORF">LNAT_P0629</name>
</gene>
<dbReference type="Pfam" id="PF15993">
    <property type="entry name" value="Fuseless"/>
    <property type="match status" value="1"/>
</dbReference>
<name>A0A292YDR3_9BACT</name>
<comment type="caution">
    <text evidence="2">The sequence shown here is derived from an EMBL/GenBank/DDBJ whole genome shotgun (WGS) entry which is preliminary data.</text>
</comment>
<keyword evidence="1" id="KW-0472">Membrane</keyword>
<dbReference type="Proteomes" id="UP000217944">
    <property type="component" value="Unassembled WGS sequence"/>
</dbReference>
<organism evidence="2 3">
    <name type="scientific">Lebetimonas natsushimae</name>
    <dbReference type="NCBI Taxonomy" id="1936991"/>
    <lineage>
        <taxon>Bacteria</taxon>
        <taxon>Pseudomonadati</taxon>
        <taxon>Campylobacterota</taxon>
        <taxon>Epsilonproteobacteria</taxon>
        <taxon>Nautiliales</taxon>
        <taxon>Nautiliaceae</taxon>
        <taxon>Lebetimonas</taxon>
    </lineage>
</organism>
<evidence type="ECO:0000313" key="3">
    <source>
        <dbReference type="Proteomes" id="UP000217944"/>
    </source>
</evidence>
<protein>
    <submittedName>
        <fullName evidence="2">Uncharacterized protein</fullName>
    </submittedName>
</protein>
<accession>A0A292YDR3</accession>
<keyword evidence="3" id="KW-1185">Reference proteome</keyword>
<reference evidence="2 3" key="1">
    <citation type="journal article" date="2017" name="Syst. Appl. Microbiol.">
        <title>Lebetimonas natsushimae sp. nov., a novel strictly anaerobic, moderately thermophilic chemoautotroph isolated from a deep-sea hydrothermal vent polychaete nest in the Mid-Okinawa Trough.</title>
        <authorList>
            <person name="Nagata R."/>
            <person name="Takaki Y."/>
            <person name="Tame A."/>
            <person name="Nunoura T."/>
            <person name="Muto H."/>
            <person name="Mino S."/>
            <person name="Sawayama S."/>
            <person name="Takai K."/>
            <person name="Nakagawa S."/>
        </authorList>
    </citation>
    <scope>NUCLEOTIDE SEQUENCE [LARGE SCALE GENOMIC DNA]</scope>
    <source>
        <strain evidence="2 3">HS1857</strain>
    </source>
</reference>
<feature type="transmembrane region" description="Helical" evidence="1">
    <location>
        <begin position="64"/>
        <end position="85"/>
    </location>
</feature>
<dbReference type="InterPro" id="IPR032751">
    <property type="entry name" value="Fuseless"/>
</dbReference>
<feature type="transmembrane region" description="Helical" evidence="1">
    <location>
        <begin position="33"/>
        <end position="52"/>
    </location>
</feature>
<keyword evidence="1" id="KW-1133">Transmembrane helix</keyword>